<dbReference type="InterPro" id="IPR036683">
    <property type="entry name" value="CO_DH_flav_C_dom_sf"/>
</dbReference>
<dbReference type="PROSITE" id="PS51387">
    <property type="entry name" value="FAD_PCMH"/>
    <property type="match status" value="1"/>
</dbReference>
<keyword evidence="2" id="KW-1185">Reference proteome</keyword>
<dbReference type="OrthoDB" id="9814706at2"/>
<dbReference type="InterPro" id="IPR016169">
    <property type="entry name" value="FAD-bd_PCMH_sub2"/>
</dbReference>
<organism evidence="1 2">
    <name type="scientific">Roseateles depolymerans</name>
    <dbReference type="NCBI Taxonomy" id="76731"/>
    <lineage>
        <taxon>Bacteria</taxon>
        <taxon>Pseudomonadati</taxon>
        <taxon>Pseudomonadota</taxon>
        <taxon>Betaproteobacteria</taxon>
        <taxon>Burkholderiales</taxon>
        <taxon>Sphaerotilaceae</taxon>
        <taxon>Roseateles</taxon>
    </lineage>
</organism>
<dbReference type="InterPro" id="IPR036318">
    <property type="entry name" value="FAD-bd_PCMH-like_sf"/>
</dbReference>
<dbReference type="PANTHER" id="PTHR42659">
    <property type="entry name" value="XANTHINE DEHYDROGENASE SUBUNIT C-RELATED"/>
    <property type="match status" value="1"/>
</dbReference>
<protein>
    <submittedName>
        <fullName evidence="1">FAD-binding molybdopterin dehydrogenase</fullName>
    </submittedName>
</protein>
<accession>A0A0U3MM20</accession>
<dbReference type="GO" id="GO:0071949">
    <property type="term" value="F:FAD binding"/>
    <property type="evidence" value="ECO:0007669"/>
    <property type="project" value="InterPro"/>
</dbReference>
<dbReference type="SUPFAM" id="SSF55447">
    <property type="entry name" value="CO dehydrogenase flavoprotein C-terminal domain-like"/>
    <property type="match status" value="1"/>
</dbReference>
<dbReference type="Pfam" id="PF03450">
    <property type="entry name" value="CO_deh_flav_C"/>
    <property type="match status" value="1"/>
</dbReference>
<dbReference type="Gene3D" id="3.30.43.10">
    <property type="entry name" value="Uridine Diphospho-n-acetylenolpyruvylglucosamine Reductase, domain 2"/>
    <property type="match status" value="1"/>
</dbReference>
<dbReference type="GO" id="GO:0016491">
    <property type="term" value="F:oxidoreductase activity"/>
    <property type="evidence" value="ECO:0007669"/>
    <property type="project" value="InterPro"/>
</dbReference>
<dbReference type="PATRIC" id="fig|76731.3.peg.855"/>
<dbReference type="SUPFAM" id="SSF56176">
    <property type="entry name" value="FAD-binding/transporter-associated domain-like"/>
    <property type="match status" value="1"/>
</dbReference>
<dbReference type="RefSeq" id="WP_058933824.1">
    <property type="nucleotide sequence ID" value="NZ_CP013729.1"/>
</dbReference>
<dbReference type="Gene3D" id="3.30.465.10">
    <property type="match status" value="2"/>
</dbReference>
<dbReference type="AlphaFoldDB" id="A0A0U3MM20"/>
<dbReference type="KEGG" id="rdp:RD2015_842"/>
<gene>
    <name evidence="1" type="ORF">RD2015_842</name>
</gene>
<name>A0A0U3MM20_9BURK</name>
<dbReference type="Pfam" id="PF00941">
    <property type="entry name" value="FAD_binding_5"/>
    <property type="match status" value="1"/>
</dbReference>
<dbReference type="InterPro" id="IPR051312">
    <property type="entry name" value="Diverse_Substr_Oxidored"/>
</dbReference>
<evidence type="ECO:0000313" key="1">
    <source>
        <dbReference type="EMBL" id="ALV05338.1"/>
    </source>
</evidence>
<dbReference type="InterPro" id="IPR005107">
    <property type="entry name" value="CO_DH_flav_C"/>
</dbReference>
<evidence type="ECO:0000313" key="2">
    <source>
        <dbReference type="Proteomes" id="UP000060699"/>
    </source>
</evidence>
<dbReference type="InterPro" id="IPR002346">
    <property type="entry name" value="Mopterin_DH_FAD-bd"/>
</dbReference>
<dbReference type="InterPro" id="IPR016167">
    <property type="entry name" value="FAD-bd_PCMH_sub1"/>
</dbReference>
<dbReference type="EMBL" id="CP013729">
    <property type="protein sequence ID" value="ALV05338.1"/>
    <property type="molecule type" value="Genomic_DNA"/>
</dbReference>
<dbReference type="PANTHER" id="PTHR42659:SF1">
    <property type="entry name" value="OXIDOREDUCTASE"/>
    <property type="match status" value="1"/>
</dbReference>
<sequence length="369" mass="39575">MNPFDYARAHTVDEALLQLQRGAARMRLTDRPGATVNERPRFLAGGTNLVDLMKEDVMQPGRLVDVTGLPLTTIEGTRDGGLWLGALASNAATAQHPLVLERAPLLRTAILAGASPQIRNRATNGGNLLQRTRCHYFYDAAVPCNKRAPGTGCPAATGIARQHAILGASEQCVATHPSDMCVALAALDATVHVQSPRGTREIPFLEFHRLPGDEPERDHTLEADELITHLTLPPSAFADHSCYLKLRERSSYAFALVSVAAALVLDEQGRIHAARLALGGVAHKPWRDLSAEALLIGQTPSPQVFEAAAQHLLRPARAWGGPALPESLPGNAFKIPLARRAIVRALTMALAGVPTNTGEDFFRLEGDAA</sequence>
<dbReference type="SMART" id="SM01092">
    <property type="entry name" value="CO_deh_flav_C"/>
    <property type="match status" value="1"/>
</dbReference>
<dbReference type="InterPro" id="IPR016166">
    <property type="entry name" value="FAD-bd_PCMH"/>
</dbReference>
<dbReference type="STRING" id="76731.RD2015_842"/>
<dbReference type="Gene3D" id="3.30.390.50">
    <property type="entry name" value="CO dehydrogenase flavoprotein, C-terminal domain"/>
    <property type="match status" value="1"/>
</dbReference>
<reference evidence="1 2" key="1">
    <citation type="submission" date="2015-12" db="EMBL/GenBank/DDBJ databases">
        <title>Complete genome of Roseateles depolymerans KCTC 42856.</title>
        <authorList>
            <person name="Kim K.M."/>
        </authorList>
    </citation>
    <scope>NUCLEOTIDE SEQUENCE [LARGE SCALE GENOMIC DNA]</scope>
    <source>
        <strain evidence="1 2">KCTC 42856</strain>
    </source>
</reference>
<dbReference type="Proteomes" id="UP000060699">
    <property type="component" value="Chromosome"/>
</dbReference>
<proteinExistence type="predicted"/>